<evidence type="ECO:0000259" key="5">
    <source>
        <dbReference type="Pfam" id="PF00881"/>
    </source>
</evidence>
<evidence type="ECO:0000256" key="1">
    <source>
        <dbReference type="ARBA" id="ARBA00007118"/>
    </source>
</evidence>
<dbReference type="eggNOG" id="ENOG502SGC3">
    <property type="taxonomic scope" value="Eukaryota"/>
</dbReference>
<dbReference type="EMBL" id="AACS02000007">
    <property type="protein sequence ID" value="EFI27382.1"/>
    <property type="molecule type" value="Genomic_DNA"/>
</dbReference>
<dbReference type="SUPFAM" id="SSF55469">
    <property type="entry name" value="FMN-dependent nitroreductase-like"/>
    <property type="match status" value="1"/>
</dbReference>
<keyword evidence="4" id="KW-0560">Oxidoreductase</keyword>
<dbReference type="Proteomes" id="UP000001861">
    <property type="component" value="Unassembled WGS sequence"/>
</dbReference>
<dbReference type="PANTHER" id="PTHR23026:SF90">
    <property type="entry name" value="IODOTYROSINE DEIODINASE 1"/>
    <property type="match status" value="1"/>
</dbReference>
<dbReference type="OrthoDB" id="41362at2759"/>
<evidence type="ECO:0000256" key="3">
    <source>
        <dbReference type="ARBA" id="ARBA00022643"/>
    </source>
</evidence>
<dbReference type="InParanoid" id="D6RNR4"/>
<comment type="similarity">
    <text evidence="1">Belongs to the nitroreductase family.</text>
</comment>
<evidence type="ECO:0000256" key="4">
    <source>
        <dbReference type="ARBA" id="ARBA00023002"/>
    </source>
</evidence>
<reference evidence="6 7" key="1">
    <citation type="journal article" date="2010" name="Proc. Natl. Acad. Sci. U.S.A.">
        <title>Insights into evolution of multicellular fungi from the assembled chromosomes of the mushroom Coprinopsis cinerea (Coprinus cinereus).</title>
        <authorList>
            <person name="Stajich J.E."/>
            <person name="Wilke S.K."/>
            <person name="Ahren D."/>
            <person name="Au C.H."/>
            <person name="Birren B.W."/>
            <person name="Borodovsky M."/>
            <person name="Burns C."/>
            <person name="Canback B."/>
            <person name="Casselton L.A."/>
            <person name="Cheng C.K."/>
            <person name="Deng J."/>
            <person name="Dietrich F.S."/>
            <person name="Fargo D.C."/>
            <person name="Farman M.L."/>
            <person name="Gathman A.C."/>
            <person name="Goldberg J."/>
            <person name="Guigo R."/>
            <person name="Hoegger P.J."/>
            <person name="Hooker J.B."/>
            <person name="Huggins A."/>
            <person name="James T.Y."/>
            <person name="Kamada T."/>
            <person name="Kilaru S."/>
            <person name="Kodira C."/>
            <person name="Kues U."/>
            <person name="Kupfer D."/>
            <person name="Kwan H.S."/>
            <person name="Lomsadze A."/>
            <person name="Li W."/>
            <person name="Lilly W.W."/>
            <person name="Ma L.J."/>
            <person name="Mackey A.J."/>
            <person name="Manning G."/>
            <person name="Martin F."/>
            <person name="Muraguchi H."/>
            <person name="Natvig D.O."/>
            <person name="Palmerini H."/>
            <person name="Ramesh M.A."/>
            <person name="Rehmeyer C.J."/>
            <person name="Roe B.A."/>
            <person name="Shenoy N."/>
            <person name="Stanke M."/>
            <person name="Ter-Hovhannisyan V."/>
            <person name="Tunlid A."/>
            <person name="Velagapudi R."/>
            <person name="Vision T.J."/>
            <person name="Zeng Q."/>
            <person name="Zolan M.E."/>
            <person name="Pukkila P.J."/>
        </authorList>
    </citation>
    <scope>NUCLEOTIDE SEQUENCE [LARGE SCALE GENOMIC DNA]</scope>
    <source>
        <strain evidence="7">Okayama-7 / 130 / ATCC MYA-4618 / FGSC 9003</strain>
    </source>
</reference>
<feature type="domain" description="Nitroreductase" evidence="5">
    <location>
        <begin position="28"/>
        <end position="222"/>
    </location>
</feature>
<dbReference type="GeneID" id="9378794"/>
<dbReference type="InterPro" id="IPR000415">
    <property type="entry name" value="Nitroreductase-like"/>
</dbReference>
<protein>
    <submittedName>
        <fullName evidence="6">Nitroreductase</fullName>
    </submittedName>
</protein>
<dbReference type="CDD" id="cd02136">
    <property type="entry name" value="PnbA_NfnB-like"/>
    <property type="match status" value="1"/>
</dbReference>
<dbReference type="GO" id="GO:0016491">
    <property type="term" value="F:oxidoreductase activity"/>
    <property type="evidence" value="ECO:0007669"/>
    <property type="project" value="UniProtKB-KW"/>
</dbReference>
<dbReference type="InterPro" id="IPR050627">
    <property type="entry name" value="Nitroreductase/BluB"/>
</dbReference>
<accession>D6RNR4</accession>
<dbReference type="AlphaFoldDB" id="D6RNR4"/>
<dbReference type="PANTHER" id="PTHR23026">
    <property type="entry name" value="NADPH NITROREDUCTASE"/>
    <property type="match status" value="1"/>
</dbReference>
<dbReference type="HOGENOM" id="CLU_070764_9_0_1"/>
<keyword evidence="2" id="KW-0285">Flavoprotein</keyword>
<evidence type="ECO:0000313" key="7">
    <source>
        <dbReference type="Proteomes" id="UP000001861"/>
    </source>
</evidence>
<dbReference type="InterPro" id="IPR029479">
    <property type="entry name" value="Nitroreductase"/>
</dbReference>
<dbReference type="KEGG" id="cci:CC1G_14853"/>
<organism evidence="6 7">
    <name type="scientific">Coprinopsis cinerea (strain Okayama-7 / 130 / ATCC MYA-4618 / FGSC 9003)</name>
    <name type="common">Inky cap fungus</name>
    <name type="synonym">Hormographiella aspergillata</name>
    <dbReference type="NCBI Taxonomy" id="240176"/>
    <lineage>
        <taxon>Eukaryota</taxon>
        <taxon>Fungi</taxon>
        <taxon>Dikarya</taxon>
        <taxon>Basidiomycota</taxon>
        <taxon>Agaricomycotina</taxon>
        <taxon>Agaricomycetes</taxon>
        <taxon>Agaricomycetidae</taxon>
        <taxon>Agaricales</taxon>
        <taxon>Agaricineae</taxon>
        <taxon>Psathyrellaceae</taxon>
        <taxon>Coprinopsis</taxon>
    </lineage>
</organism>
<sequence>MTSPTRVSPPDSEIPALDANARLIDAIIRGRFSCRFYQDKAVPKKVIEELIEVGRFSPSGNNTQSWGKVYCIMGERLKAIRQDMVAAVVQDDAHKPQYNYYPSWTFLPDVYVKRRQESRRSISTVLGVEGDNREPGTRSAGRNHLFFGAPAVLVFTISSRLEKGSWIDLGHFMQTIIIVARARGLETCSQVRIYICQYHRVLRKHVAIPEDDIVVIVMSVGYPDLELTERFPVKLPRREVGDILEFHL</sequence>
<gene>
    <name evidence="6" type="ORF">CC1G_14853</name>
</gene>
<dbReference type="RefSeq" id="XP_002910876.1">
    <property type="nucleotide sequence ID" value="XM_002910830.1"/>
</dbReference>
<comment type="caution">
    <text evidence="6">The sequence shown here is derived from an EMBL/GenBank/DDBJ whole genome shotgun (WGS) entry which is preliminary data.</text>
</comment>
<dbReference type="VEuPathDB" id="FungiDB:CC1G_14853"/>
<proteinExistence type="inferred from homology"/>
<evidence type="ECO:0000313" key="6">
    <source>
        <dbReference type="EMBL" id="EFI27382.1"/>
    </source>
</evidence>
<name>D6RNR4_COPC7</name>
<evidence type="ECO:0000256" key="2">
    <source>
        <dbReference type="ARBA" id="ARBA00022630"/>
    </source>
</evidence>
<keyword evidence="3" id="KW-0288">FMN</keyword>
<dbReference type="Pfam" id="PF00881">
    <property type="entry name" value="Nitroreductase"/>
    <property type="match status" value="1"/>
</dbReference>
<dbReference type="STRING" id="240176.D6RNR4"/>
<keyword evidence="7" id="KW-1185">Reference proteome</keyword>
<dbReference type="Gene3D" id="3.40.109.10">
    <property type="entry name" value="NADH Oxidase"/>
    <property type="match status" value="1"/>
</dbReference>
<dbReference type="OMA" id="KTASWCN"/>